<protein>
    <submittedName>
        <fullName evidence="4">Uncharacterized protein</fullName>
    </submittedName>
</protein>
<dbReference type="GO" id="GO:0008010">
    <property type="term" value="F:structural constituent of chitin-based larval cuticle"/>
    <property type="evidence" value="ECO:0000318"/>
    <property type="project" value="GO_Central"/>
</dbReference>
<dbReference type="KEGG" id="dpx:DAPPUDRAFT_305698"/>
<keyword evidence="3" id="KW-0732">Signal</keyword>
<feature type="region of interest" description="Disordered" evidence="2">
    <location>
        <begin position="357"/>
        <end position="376"/>
    </location>
</feature>
<evidence type="ECO:0000256" key="1">
    <source>
        <dbReference type="PROSITE-ProRule" id="PRU00497"/>
    </source>
</evidence>
<feature type="chain" id="PRO_5003239842" evidence="3">
    <location>
        <begin position="17"/>
        <end position="630"/>
    </location>
</feature>
<evidence type="ECO:0000256" key="3">
    <source>
        <dbReference type="SAM" id="SignalP"/>
    </source>
</evidence>
<dbReference type="GO" id="GO:0062129">
    <property type="term" value="C:chitin-based extracellular matrix"/>
    <property type="evidence" value="ECO:0000318"/>
    <property type="project" value="GO_Central"/>
</dbReference>
<feature type="compositionally biased region" description="Basic and acidic residues" evidence="2">
    <location>
        <begin position="529"/>
        <end position="539"/>
    </location>
</feature>
<dbReference type="OrthoDB" id="6352731at2759"/>
<dbReference type="Pfam" id="PF00379">
    <property type="entry name" value="Chitin_bind_4"/>
    <property type="match status" value="1"/>
</dbReference>
<keyword evidence="5" id="KW-1185">Reference proteome</keyword>
<evidence type="ECO:0000313" key="4">
    <source>
        <dbReference type="EMBL" id="EFX88082.1"/>
    </source>
</evidence>
<evidence type="ECO:0000313" key="5">
    <source>
        <dbReference type="Proteomes" id="UP000000305"/>
    </source>
</evidence>
<dbReference type="InParanoid" id="E9FXH9"/>
<dbReference type="AlphaFoldDB" id="E9FXH9"/>
<dbReference type="EMBL" id="GL732526">
    <property type="protein sequence ID" value="EFX88082.1"/>
    <property type="molecule type" value="Genomic_DNA"/>
</dbReference>
<keyword evidence="1" id="KW-0193">Cuticle</keyword>
<dbReference type="InterPro" id="IPR000618">
    <property type="entry name" value="Insect_cuticle"/>
</dbReference>
<accession>E9FXH9</accession>
<gene>
    <name evidence="4" type="ORF">DAPPUDRAFT_305698</name>
</gene>
<feature type="region of interest" description="Disordered" evidence="2">
    <location>
        <begin position="529"/>
        <end position="549"/>
    </location>
</feature>
<name>E9FXH9_DAPPU</name>
<proteinExistence type="predicted"/>
<sequence length="630" mass="70539">MIAFGILLGFCALSQSLPIGNPSDSVLIDYKADSHSRFEEGTPGKSVKGSYSWINEDKVYQVDYTADEKGYRPRLTVKSVPEAERKPIAQQSVQVSENKEEKPVKEAIADAIIHEIPSLIQQDSVQVPALPNEEKQKVTPEKEVGTDAIVLEIPVLDVAQQDSVQVPALLNAPMNEAGDAFIFEIPLFDVAQQQDGFQNPTLENEEEKVTPGIEGGFDAIILDIPDFDEPTSLVPKGSQTLQDEKIIAEEIVAPPSKPVTLQADSQSESNKVADKVAVKIPDTSVQEQDIVQIVPPKVTEEVKPDQFVVVVAPAQSGLVGQQFNSQIQSFSHGEPNEAEQEKVGDGEGVVILQLPSQSDVDGQEEGYSQDDTVNPDINMPDLYNIAPLFNFQPQGPADDEIYTDDAIIIDAAGDPFASDGAQADEDQDWGQAESQDQASEYLNAMLQEYLNQFYNNPKQKVDSKENHRSKFEDDLIKSYNDYKQEKISRKEDDFSATSDYQRMLAALSNGEQQVVSYDDYQNFLRHLQTEEEDRPRSKVSDVITQDQGESNEELEGAFRVLMDLPENEGEQQLYTHKKENSKFESGDQLYAIDETFLRELYYQLWLDAQQPTQPEPMYYAIYPESAYYYR</sequence>
<dbReference type="HOGENOM" id="CLU_434317_0_0_1"/>
<organism evidence="4 5">
    <name type="scientific">Daphnia pulex</name>
    <name type="common">Water flea</name>
    <dbReference type="NCBI Taxonomy" id="6669"/>
    <lineage>
        <taxon>Eukaryota</taxon>
        <taxon>Metazoa</taxon>
        <taxon>Ecdysozoa</taxon>
        <taxon>Arthropoda</taxon>
        <taxon>Crustacea</taxon>
        <taxon>Branchiopoda</taxon>
        <taxon>Diplostraca</taxon>
        <taxon>Cladocera</taxon>
        <taxon>Anomopoda</taxon>
        <taxon>Daphniidae</taxon>
        <taxon>Daphnia</taxon>
    </lineage>
</organism>
<feature type="signal peptide" evidence="3">
    <location>
        <begin position="1"/>
        <end position="16"/>
    </location>
</feature>
<reference evidence="4 5" key="1">
    <citation type="journal article" date="2011" name="Science">
        <title>The ecoresponsive genome of Daphnia pulex.</title>
        <authorList>
            <person name="Colbourne J.K."/>
            <person name="Pfrender M.E."/>
            <person name="Gilbert D."/>
            <person name="Thomas W.K."/>
            <person name="Tucker A."/>
            <person name="Oakley T.H."/>
            <person name="Tokishita S."/>
            <person name="Aerts A."/>
            <person name="Arnold G.J."/>
            <person name="Basu M.K."/>
            <person name="Bauer D.J."/>
            <person name="Caceres C.E."/>
            <person name="Carmel L."/>
            <person name="Casola C."/>
            <person name="Choi J.H."/>
            <person name="Detter J.C."/>
            <person name="Dong Q."/>
            <person name="Dusheyko S."/>
            <person name="Eads B.D."/>
            <person name="Frohlich T."/>
            <person name="Geiler-Samerotte K.A."/>
            <person name="Gerlach D."/>
            <person name="Hatcher P."/>
            <person name="Jogdeo S."/>
            <person name="Krijgsveld J."/>
            <person name="Kriventseva E.V."/>
            <person name="Kultz D."/>
            <person name="Laforsch C."/>
            <person name="Lindquist E."/>
            <person name="Lopez J."/>
            <person name="Manak J.R."/>
            <person name="Muller J."/>
            <person name="Pangilinan J."/>
            <person name="Patwardhan R.P."/>
            <person name="Pitluck S."/>
            <person name="Pritham E.J."/>
            <person name="Rechtsteiner A."/>
            <person name="Rho M."/>
            <person name="Rogozin I.B."/>
            <person name="Sakarya O."/>
            <person name="Salamov A."/>
            <person name="Schaack S."/>
            <person name="Shapiro H."/>
            <person name="Shiga Y."/>
            <person name="Skalitzky C."/>
            <person name="Smith Z."/>
            <person name="Souvorov A."/>
            <person name="Sung W."/>
            <person name="Tang Z."/>
            <person name="Tsuchiya D."/>
            <person name="Tu H."/>
            <person name="Vos H."/>
            <person name="Wang M."/>
            <person name="Wolf Y.I."/>
            <person name="Yamagata H."/>
            <person name="Yamada T."/>
            <person name="Ye Y."/>
            <person name="Shaw J.R."/>
            <person name="Andrews J."/>
            <person name="Crease T.J."/>
            <person name="Tang H."/>
            <person name="Lucas S.M."/>
            <person name="Robertson H.M."/>
            <person name="Bork P."/>
            <person name="Koonin E.V."/>
            <person name="Zdobnov E.M."/>
            <person name="Grigoriev I.V."/>
            <person name="Lynch M."/>
            <person name="Boore J.L."/>
        </authorList>
    </citation>
    <scope>NUCLEOTIDE SEQUENCE [LARGE SCALE GENOMIC DNA]</scope>
</reference>
<dbReference type="PROSITE" id="PS51155">
    <property type="entry name" value="CHIT_BIND_RR_2"/>
    <property type="match status" value="1"/>
</dbReference>
<dbReference type="Proteomes" id="UP000000305">
    <property type="component" value="Unassembled WGS sequence"/>
</dbReference>
<evidence type="ECO:0000256" key="2">
    <source>
        <dbReference type="SAM" id="MobiDB-lite"/>
    </source>
</evidence>